<feature type="domain" description="DUF559" evidence="1">
    <location>
        <begin position="26"/>
        <end position="114"/>
    </location>
</feature>
<gene>
    <name evidence="2" type="ORF">RBH19_03530</name>
</gene>
<accession>A0ABU0W4L9</accession>
<protein>
    <submittedName>
        <fullName evidence="2">DUF559 domain-containing protein</fullName>
    </submittedName>
</protein>
<dbReference type="PANTHER" id="PTHR38590">
    <property type="entry name" value="BLL0828 PROTEIN"/>
    <property type="match status" value="1"/>
</dbReference>
<reference evidence="2 3" key="1">
    <citation type="submission" date="2023-08" db="EMBL/GenBank/DDBJ databases">
        <title>Whole-genome sequencing of halo(alkali)philic microorganisms from hypersaline lakes.</title>
        <authorList>
            <person name="Sorokin D.Y."/>
            <person name="Abbas B."/>
            <person name="Merkel A.Y."/>
        </authorList>
    </citation>
    <scope>NUCLEOTIDE SEQUENCE [LARGE SCALE GENOMIC DNA]</scope>
    <source>
        <strain evidence="2 3">AB-CW4</strain>
    </source>
</reference>
<dbReference type="Gene3D" id="3.40.960.10">
    <property type="entry name" value="VSR Endonuclease"/>
    <property type="match status" value="1"/>
</dbReference>
<evidence type="ECO:0000259" key="1">
    <source>
        <dbReference type="Pfam" id="PF04480"/>
    </source>
</evidence>
<dbReference type="InterPro" id="IPR007569">
    <property type="entry name" value="DUF559"/>
</dbReference>
<sequence length="129" mass="14913">MKGEKGNMNIQTTTQTRLPASAAIREDAEKKLWKRLCHHQLGVSFRKRTAVGRDKQDFFSPEAALVICIDDEGINCEQQQNEDARLRRFGLETLRFSEQEVLFDTDRVVVEIFRNTLNRTARSEKRSNG</sequence>
<keyword evidence="3" id="KW-1185">Reference proteome</keyword>
<comment type="caution">
    <text evidence="2">The sequence shown here is derived from an EMBL/GenBank/DDBJ whole genome shotgun (WGS) entry which is preliminary data.</text>
</comment>
<dbReference type="RefSeq" id="WP_306727437.1">
    <property type="nucleotide sequence ID" value="NZ_JAVDDT010000002.1"/>
</dbReference>
<dbReference type="PANTHER" id="PTHR38590:SF1">
    <property type="entry name" value="BLL0828 PROTEIN"/>
    <property type="match status" value="1"/>
</dbReference>
<evidence type="ECO:0000313" key="2">
    <source>
        <dbReference type="EMBL" id="MDQ2068941.1"/>
    </source>
</evidence>
<dbReference type="Pfam" id="PF04480">
    <property type="entry name" value="DUF559"/>
    <property type="match status" value="1"/>
</dbReference>
<dbReference type="EMBL" id="JAVDDT010000002">
    <property type="protein sequence ID" value="MDQ2068941.1"/>
    <property type="molecule type" value="Genomic_DNA"/>
</dbReference>
<proteinExistence type="predicted"/>
<dbReference type="Proteomes" id="UP001239019">
    <property type="component" value="Unassembled WGS sequence"/>
</dbReference>
<name>A0ABU0W4L9_9GAMM</name>
<organism evidence="2 3">
    <name type="scientific">Natronospira bacteriovora</name>
    <dbReference type="NCBI Taxonomy" id="3069753"/>
    <lineage>
        <taxon>Bacteria</taxon>
        <taxon>Pseudomonadati</taxon>
        <taxon>Pseudomonadota</taxon>
        <taxon>Gammaproteobacteria</taxon>
        <taxon>Natronospirales</taxon>
        <taxon>Natronospiraceae</taxon>
        <taxon>Natronospira</taxon>
    </lineage>
</organism>
<dbReference type="InterPro" id="IPR047216">
    <property type="entry name" value="Endonuclease_DUF559_bact"/>
</dbReference>
<evidence type="ECO:0000313" key="3">
    <source>
        <dbReference type="Proteomes" id="UP001239019"/>
    </source>
</evidence>